<dbReference type="Proteomes" id="UP000000739">
    <property type="component" value="Chromosome"/>
</dbReference>
<keyword evidence="3" id="KW-1185">Reference proteome</keyword>
<keyword evidence="1" id="KW-1133">Transmembrane helix</keyword>
<feature type="transmembrane region" description="Helical" evidence="1">
    <location>
        <begin position="39"/>
        <end position="58"/>
    </location>
</feature>
<dbReference type="KEGG" id="dal:Dalk_0675"/>
<evidence type="ECO:0008006" key="4">
    <source>
        <dbReference type="Google" id="ProtNLM"/>
    </source>
</evidence>
<keyword evidence="1" id="KW-0472">Membrane</keyword>
<gene>
    <name evidence="2" type="ordered locus">Dalk_0675</name>
</gene>
<evidence type="ECO:0000313" key="3">
    <source>
        <dbReference type="Proteomes" id="UP000000739"/>
    </source>
</evidence>
<sequence>MKFLLCVLGVAMFIEGVPWFANPEKYREFLLQLTEMPPANLRKMGLALMAGGLLLAYLGRM</sequence>
<keyword evidence="1" id="KW-0812">Transmembrane</keyword>
<proteinExistence type="predicted"/>
<name>B8FJV2_DESAL</name>
<dbReference type="HOGENOM" id="CLU_179416_2_2_7"/>
<accession>B8FJV2</accession>
<evidence type="ECO:0000313" key="2">
    <source>
        <dbReference type="EMBL" id="ACL02380.1"/>
    </source>
</evidence>
<dbReference type="Pfam" id="PF09838">
    <property type="entry name" value="DUF2065"/>
    <property type="match status" value="1"/>
</dbReference>
<dbReference type="InterPro" id="IPR019201">
    <property type="entry name" value="DUF2065"/>
</dbReference>
<dbReference type="RefSeq" id="WP_012609819.1">
    <property type="nucleotide sequence ID" value="NC_011768.1"/>
</dbReference>
<dbReference type="AlphaFoldDB" id="B8FJV2"/>
<evidence type="ECO:0000256" key="1">
    <source>
        <dbReference type="SAM" id="Phobius"/>
    </source>
</evidence>
<dbReference type="EMBL" id="CP001322">
    <property type="protein sequence ID" value="ACL02380.1"/>
    <property type="molecule type" value="Genomic_DNA"/>
</dbReference>
<dbReference type="eggNOG" id="COG3242">
    <property type="taxonomic scope" value="Bacteria"/>
</dbReference>
<organism evidence="2 3">
    <name type="scientific">Desulfatibacillum aliphaticivorans</name>
    <dbReference type="NCBI Taxonomy" id="218208"/>
    <lineage>
        <taxon>Bacteria</taxon>
        <taxon>Pseudomonadati</taxon>
        <taxon>Thermodesulfobacteriota</taxon>
        <taxon>Desulfobacteria</taxon>
        <taxon>Desulfobacterales</taxon>
        <taxon>Desulfatibacillaceae</taxon>
        <taxon>Desulfatibacillum</taxon>
    </lineage>
</organism>
<protein>
    <recommendedName>
        <fullName evidence="4">DUF2065 domain-containing protein</fullName>
    </recommendedName>
</protein>
<reference evidence="2 3" key="1">
    <citation type="journal article" date="2012" name="Environ. Microbiol.">
        <title>The genome sequence of Desulfatibacillum alkenivorans AK-01: a blueprint for anaerobic alkane oxidation.</title>
        <authorList>
            <person name="Callaghan A.V."/>
            <person name="Morris B.E."/>
            <person name="Pereira I.A."/>
            <person name="McInerney M.J."/>
            <person name="Austin R.N."/>
            <person name="Groves J.T."/>
            <person name="Kukor J.J."/>
            <person name="Suflita J.M."/>
            <person name="Young L.Y."/>
            <person name="Zylstra G.J."/>
            <person name="Wawrik B."/>
        </authorList>
    </citation>
    <scope>NUCLEOTIDE SEQUENCE [LARGE SCALE GENOMIC DNA]</scope>
    <source>
        <strain evidence="2 3">AK-01</strain>
    </source>
</reference>